<dbReference type="Proteomes" id="UP000604825">
    <property type="component" value="Unassembled WGS sequence"/>
</dbReference>
<keyword evidence="3" id="KW-1185">Reference proteome</keyword>
<evidence type="ECO:0000256" key="1">
    <source>
        <dbReference type="SAM" id="Phobius"/>
    </source>
</evidence>
<keyword evidence="1" id="KW-0472">Membrane</keyword>
<protein>
    <submittedName>
        <fullName evidence="2">Uncharacterized protein</fullName>
    </submittedName>
</protein>
<dbReference type="EMBL" id="CAJGYO010000018">
    <property type="protein sequence ID" value="CAD6337001.1"/>
    <property type="molecule type" value="Genomic_DNA"/>
</dbReference>
<keyword evidence="1" id="KW-0812">Transmembrane</keyword>
<gene>
    <name evidence="2" type="ORF">NCGR_LOCUS61099</name>
</gene>
<dbReference type="AlphaFoldDB" id="A0A811S6R2"/>
<feature type="transmembrane region" description="Helical" evidence="1">
    <location>
        <begin position="6"/>
        <end position="28"/>
    </location>
</feature>
<sequence length="103" mass="10318">MVGSGVVAWCPGAALLVAAGGWLGAAVGDDKVAGVVARASGRCGWRAAQVAAGSAAGGAASGSARAALVRAALVPGRSDAAGWAARIWWPWVSRTRWKAFFLR</sequence>
<comment type="caution">
    <text evidence="2">The sequence shown here is derived from an EMBL/GenBank/DDBJ whole genome shotgun (WGS) entry which is preliminary data.</text>
</comment>
<accession>A0A811S6R2</accession>
<evidence type="ECO:0000313" key="3">
    <source>
        <dbReference type="Proteomes" id="UP000604825"/>
    </source>
</evidence>
<reference evidence="2" key="1">
    <citation type="submission" date="2020-10" db="EMBL/GenBank/DDBJ databases">
        <authorList>
            <person name="Han B."/>
            <person name="Lu T."/>
            <person name="Zhao Q."/>
            <person name="Huang X."/>
            <person name="Zhao Y."/>
        </authorList>
    </citation>
    <scope>NUCLEOTIDE SEQUENCE</scope>
</reference>
<name>A0A811S6R2_9POAL</name>
<keyword evidence="1" id="KW-1133">Transmembrane helix</keyword>
<organism evidence="2 3">
    <name type="scientific">Miscanthus lutarioriparius</name>
    <dbReference type="NCBI Taxonomy" id="422564"/>
    <lineage>
        <taxon>Eukaryota</taxon>
        <taxon>Viridiplantae</taxon>
        <taxon>Streptophyta</taxon>
        <taxon>Embryophyta</taxon>
        <taxon>Tracheophyta</taxon>
        <taxon>Spermatophyta</taxon>
        <taxon>Magnoliopsida</taxon>
        <taxon>Liliopsida</taxon>
        <taxon>Poales</taxon>
        <taxon>Poaceae</taxon>
        <taxon>PACMAD clade</taxon>
        <taxon>Panicoideae</taxon>
        <taxon>Andropogonodae</taxon>
        <taxon>Andropogoneae</taxon>
        <taxon>Saccharinae</taxon>
        <taxon>Miscanthus</taxon>
    </lineage>
</organism>
<evidence type="ECO:0000313" key="2">
    <source>
        <dbReference type="EMBL" id="CAD6337001.1"/>
    </source>
</evidence>
<proteinExistence type="predicted"/>